<dbReference type="InterPro" id="IPR001789">
    <property type="entry name" value="Sig_transdc_resp-reg_receiver"/>
</dbReference>
<dbReference type="InterPro" id="IPR011006">
    <property type="entry name" value="CheY-like_superfamily"/>
</dbReference>
<keyword evidence="3" id="KW-0805">Transcription regulation</keyword>
<accession>Q478P2</accession>
<keyword evidence="5" id="KW-0804">Transcription</keyword>
<dbReference type="GO" id="GO:0006355">
    <property type="term" value="P:regulation of DNA-templated transcription"/>
    <property type="evidence" value="ECO:0007669"/>
    <property type="project" value="InterPro"/>
</dbReference>
<dbReference type="SUPFAM" id="SSF52172">
    <property type="entry name" value="CheY-like"/>
    <property type="match status" value="1"/>
</dbReference>
<dbReference type="PANTHER" id="PTHR32071">
    <property type="entry name" value="TRANSCRIPTIONAL REGULATORY PROTEIN"/>
    <property type="match status" value="1"/>
</dbReference>
<dbReference type="FunFam" id="3.40.50.300:FF:000006">
    <property type="entry name" value="DNA-binding transcriptional regulator NtrC"/>
    <property type="match status" value="1"/>
</dbReference>
<dbReference type="STRING" id="159087.Daro_3962"/>
<dbReference type="InterPro" id="IPR027417">
    <property type="entry name" value="P-loop_NTPase"/>
</dbReference>
<evidence type="ECO:0000313" key="9">
    <source>
        <dbReference type="EMBL" id="AAZ48689.1"/>
    </source>
</evidence>
<dbReference type="GO" id="GO:0005524">
    <property type="term" value="F:ATP binding"/>
    <property type="evidence" value="ECO:0007669"/>
    <property type="project" value="UniProtKB-KW"/>
</dbReference>
<evidence type="ECO:0000256" key="5">
    <source>
        <dbReference type="ARBA" id="ARBA00023163"/>
    </source>
</evidence>
<dbReference type="PRINTS" id="PR01590">
    <property type="entry name" value="HTHFIS"/>
</dbReference>
<dbReference type="Pfam" id="PF02954">
    <property type="entry name" value="HTH_8"/>
    <property type="match status" value="1"/>
</dbReference>
<evidence type="ECO:0000256" key="2">
    <source>
        <dbReference type="ARBA" id="ARBA00022840"/>
    </source>
</evidence>
<dbReference type="AlphaFoldDB" id="Q478P2"/>
<keyword evidence="2" id="KW-0067">ATP-binding</keyword>
<dbReference type="CDD" id="cd00009">
    <property type="entry name" value="AAA"/>
    <property type="match status" value="1"/>
</dbReference>
<dbReference type="Gene3D" id="1.10.8.60">
    <property type="match status" value="1"/>
</dbReference>
<name>Q478P2_DECAR</name>
<dbReference type="HOGENOM" id="CLU_000445_0_6_4"/>
<dbReference type="KEGG" id="dar:Daro_3962"/>
<dbReference type="Gene3D" id="3.40.50.300">
    <property type="entry name" value="P-loop containing nucleotide triphosphate hydrolases"/>
    <property type="match status" value="1"/>
</dbReference>
<dbReference type="eggNOG" id="COG2204">
    <property type="taxonomic scope" value="Bacteria"/>
</dbReference>
<dbReference type="CDD" id="cd17596">
    <property type="entry name" value="REC_HupR"/>
    <property type="match status" value="1"/>
</dbReference>
<dbReference type="Pfam" id="PF00158">
    <property type="entry name" value="Sigma54_activat"/>
    <property type="match status" value="1"/>
</dbReference>
<dbReference type="SMART" id="SM00448">
    <property type="entry name" value="REC"/>
    <property type="match status" value="1"/>
</dbReference>
<dbReference type="InterPro" id="IPR058031">
    <property type="entry name" value="AAA_lid_NorR"/>
</dbReference>
<evidence type="ECO:0000259" key="8">
    <source>
        <dbReference type="PROSITE" id="PS50110"/>
    </source>
</evidence>
<dbReference type="Pfam" id="PF25601">
    <property type="entry name" value="AAA_lid_14"/>
    <property type="match status" value="1"/>
</dbReference>
<dbReference type="InterPro" id="IPR009057">
    <property type="entry name" value="Homeodomain-like_sf"/>
</dbReference>
<feature type="domain" description="Response regulatory" evidence="8">
    <location>
        <begin position="15"/>
        <end position="133"/>
    </location>
</feature>
<dbReference type="EMBL" id="CP000089">
    <property type="protein sequence ID" value="AAZ48689.1"/>
    <property type="molecule type" value="Genomic_DNA"/>
</dbReference>
<feature type="domain" description="Sigma-54 factor interaction" evidence="7">
    <location>
        <begin position="177"/>
        <end position="406"/>
    </location>
</feature>
<keyword evidence="1" id="KW-0547">Nucleotide-binding</keyword>
<gene>
    <name evidence="9" type="ordered locus">Daro_3962</name>
</gene>
<evidence type="ECO:0000256" key="3">
    <source>
        <dbReference type="ARBA" id="ARBA00023015"/>
    </source>
</evidence>
<dbReference type="InterPro" id="IPR025943">
    <property type="entry name" value="Sigma_54_int_dom_ATP-bd_2"/>
</dbReference>
<dbReference type="InterPro" id="IPR025662">
    <property type="entry name" value="Sigma_54_int_dom_ATP-bd_1"/>
</dbReference>
<dbReference type="PROSITE" id="PS50045">
    <property type="entry name" value="SIGMA54_INTERACT_4"/>
    <property type="match status" value="1"/>
</dbReference>
<dbReference type="SMART" id="SM00382">
    <property type="entry name" value="AAA"/>
    <property type="match status" value="1"/>
</dbReference>
<dbReference type="InterPro" id="IPR003593">
    <property type="entry name" value="AAA+_ATPase"/>
</dbReference>
<dbReference type="PROSITE" id="PS00676">
    <property type="entry name" value="SIGMA54_INTERACT_2"/>
    <property type="match status" value="1"/>
</dbReference>
<protein>
    <submittedName>
        <fullName evidence="9">Two component, sigma54 specific, transcriptional regulator, Fis family</fullName>
    </submittedName>
</protein>
<dbReference type="PROSITE" id="PS50110">
    <property type="entry name" value="RESPONSE_REGULATORY"/>
    <property type="match status" value="1"/>
</dbReference>
<proteinExistence type="predicted"/>
<sequence length="495" mass="55420">MSHPASNRSLRKLPAILVVDDEVRSQEALRRTLEEDFDVLCASSADEGMEILEREQASAAIRIVLCDQRMPGTTGVQFLREVRTRWPDIVRIILSGYTDAEDIITGVNEAGIWQYLLKPWQPEQLLLTMQRAAEVWRLQQENQRLSLDLRTAEPVLKRHVDSKQEKVKSSFGLAGFIRAPGSPINAVCDMVGRVAPFDLSVMVTGESGTGKEMIARAIHYESRRASKPFITENCGALPDTLLESELFGYKRGAFTGAVEDRVGLFQQADGGTLFLDEIGETSPAFQVKLLRVLQEGEFRPLGSNRPVHVDVRVIAATNRDLEEDVRTGRFREDLYYRLATISLHVPPLRERPMDLPLLARRLLDSSCQALGKSVEGFTNEALACIAAYRWPGNVRELQNEILRMVALSTAPLLGADLLSPRVLRTPVGETQENDLAWASGLSGGLKERMDQLEMHVLKEAMIRHRWNKSRAARELGLSRVGLRAKLVRHGLEQAE</sequence>
<dbReference type="InterPro" id="IPR002078">
    <property type="entry name" value="Sigma_54_int"/>
</dbReference>
<feature type="modified residue" description="4-aspartylphosphate" evidence="6">
    <location>
        <position position="67"/>
    </location>
</feature>
<dbReference type="PROSITE" id="PS00688">
    <property type="entry name" value="SIGMA54_INTERACT_3"/>
    <property type="match status" value="1"/>
</dbReference>
<dbReference type="InterPro" id="IPR025944">
    <property type="entry name" value="Sigma_54_int_dom_CS"/>
</dbReference>
<dbReference type="InterPro" id="IPR002197">
    <property type="entry name" value="HTH_Fis"/>
</dbReference>
<dbReference type="SUPFAM" id="SSF52540">
    <property type="entry name" value="P-loop containing nucleoside triphosphate hydrolases"/>
    <property type="match status" value="1"/>
</dbReference>
<dbReference type="OrthoDB" id="9761705at2"/>
<keyword evidence="6" id="KW-0597">Phosphoprotein</keyword>
<dbReference type="Gene3D" id="1.10.10.60">
    <property type="entry name" value="Homeodomain-like"/>
    <property type="match status" value="1"/>
</dbReference>
<evidence type="ECO:0000259" key="7">
    <source>
        <dbReference type="PROSITE" id="PS50045"/>
    </source>
</evidence>
<keyword evidence="4" id="KW-0238">DNA-binding</keyword>
<organism evidence="9">
    <name type="scientific">Dechloromonas aromatica (strain RCB)</name>
    <dbReference type="NCBI Taxonomy" id="159087"/>
    <lineage>
        <taxon>Bacteria</taxon>
        <taxon>Pseudomonadati</taxon>
        <taxon>Pseudomonadota</taxon>
        <taxon>Betaproteobacteria</taxon>
        <taxon>Rhodocyclales</taxon>
        <taxon>Azonexaceae</taxon>
        <taxon>Dechloromonas</taxon>
    </lineage>
</organism>
<dbReference type="GO" id="GO:0043565">
    <property type="term" value="F:sequence-specific DNA binding"/>
    <property type="evidence" value="ECO:0007669"/>
    <property type="project" value="InterPro"/>
</dbReference>
<evidence type="ECO:0000256" key="4">
    <source>
        <dbReference type="ARBA" id="ARBA00023125"/>
    </source>
</evidence>
<dbReference type="PROSITE" id="PS00675">
    <property type="entry name" value="SIGMA54_INTERACT_1"/>
    <property type="match status" value="1"/>
</dbReference>
<dbReference type="Pfam" id="PF00072">
    <property type="entry name" value="Response_reg"/>
    <property type="match status" value="1"/>
</dbReference>
<dbReference type="Gene3D" id="3.40.50.2300">
    <property type="match status" value="1"/>
</dbReference>
<evidence type="ECO:0000256" key="1">
    <source>
        <dbReference type="ARBA" id="ARBA00022741"/>
    </source>
</evidence>
<dbReference type="PANTHER" id="PTHR32071:SF117">
    <property type="entry name" value="PTS-DEPENDENT DIHYDROXYACETONE KINASE OPERON REGULATORY PROTEIN-RELATED"/>
    <property type="match status" value="1"/>
</dbReference>
<dbReference type="SUPFAM" id="SSF46689">
    <property type="entry name" value="Homeodomain-like"/>
    <property type="match status" value="1"/>
</dbReference>
<evidence type="ECO:0000256" key="6">
    <source>
        <dbReference type="PROSITE-ProRule" id="PRU00169"/>
    </source>
</evidence>
<dbReference type="GO" id="GO:0000160">
    <property type="term" value="P:phosphorelay signal transduction system"/>
    <property type="evidence" value="ECO:0007669"/>
    <property type="project" value="InterPro"/>
</dbReference>
<reference evidence="9" key="1">
    <citation type="submission" date="2005-08" db="EMBL/GenBank/DDBJ databases">
        <title>Complete sequence of Dechloromonas aromatica RCB.</title>
        <authorList>
            <person name="Salinero K.K."/>
            <person name="Copeland A."/>
            <person name="Lucas S."/>
            <person name="Lapidus A."/>
            <person name="Barry K."/>
            <person name="Detter J.C."/>
            <person name="Glavina T."/>
            <person name="Hammon N."/>
            <person name="Israni S."/>
            <person name="Pitluck S."/>
            <person name="Di Bartolo G."/>
            <person name="Trong S."/>
            <person name="Schmutz J."/>
            <person name="Larimer F."/>
            <person name="Land M."/>
            <person name="Ivanova N."/>
            <person name="Richardson P."/>
        </authorList>
    </citation>
    <scope>NUCLEOTIDE SEQUENCE</scope>
    <source>
        <strain evidence="9">RCB</strain>
    </source>
</reference>